<dbReference type="GO" id="GO:0016787">
    <property type="term" value="F:hydrolase activity"/>
    <property type="evidence" value="ECO:0007669"/>
    <property type="project" value="UniProtKB-KW"/>
</dbReference>
<dbReference type="AlphaFoldDB" id="A0AAJ1X317"/>
<name>A0AAJ1X317_9RHOB</name>
<dbReference type="InterPro" id="IPR041255">
    <property type="entry name" value="LpxI_N"/>
</dbReference>
<evidence type="ECO:0000259" key="2">
    <source>
        <dbReference type="Pfam" id="PF17930"/>
    </source>
</evidence>
<proteinExistence type="predicted"/>
<dbReference type="InterPro" id="IPR053174">
    <property type="entry name" value="LpxI"/>
</dbReference>
<protein>
    <submittedName>
        <fullName evidence="3">UDP-2,3-diacylglucosamine diphosphatase LpxI</fullName>
        <ecNumber evidence="3">3.6.1.54</ecNumber>
    </submittedName>
</protein>
<dbReference type="PANTHER" id="PTHR39962">
    <property type="entry name" value="BLL4848 PROTEIN"/>
    <property type="match status" value="1"/>
</dbReference>
<evidence type="ECO:0000313" key="3">
    <source>
        <dbReference type="EMBL" id="MDQ2092873.1"/>
    </source>
</evidence>
<dbReference type="Pfam" id="PF06230">
    <property type="entry name" value="LpxI_C"/>
    <property type="match status" value="2"/>
</dbReference>
<reference evidence="3" key="1">
    <citation type="submission" date="2022-07" db="EMBL/GenBank/DDBJ databases">
        <authorList>
            <person name="Otstavnykh N."/>
            <person name="Isaeva M."/>
            <person name="Bystritskaya E."/>
        </authorList>
    </citation>
    <scope>NUCLEOTIDE SEQUENCE</scope>
    <source>
        <strain evidence="3">10Alg 79</strain>
    </source>
</reference>
<dbReference type="RefSeq" id="WP_317624486.1">
    <property type="nucleotide sequence ID" value="NZ_JANFFA010000001.1"/>
</dbReference>
<keyword evidence="3" id="KW-0378">Hydrolase</keyword>
<dbReference type="EC" id="3.6.1.54" evidence="3"/>
<accession>A0AAJ1X317</accession>
<sequence length="299" mass="31786">MLALICGRGHLPGAVASAQDVPPLICALEGQEPAGLVPDIVFRLETLGSLLLDLGERGVREVCFCGAIARPVLDPTQLDDETKPLVPLFQEALALGDDGALRIVISIFEQTGFVIKAAHELDPGMIPVEGVLTKRAPREGHKTDAALGPKVIAQMGETDLGQACVIRKGRILAREDDAGTDAMIARFAVPYDRPSSDDPLEWAFNQVGALAKDAINWLARLAEDTHDAPGAGAILYKAPKPKQDRRADLPVIGPGTAIRAAEAGFDGIVIEAGGVMVLDRVQVIQILDAMNMFLWVRGA</sequence>
<comment type="caution">
    <text evidence="3">The sequence shown here is derived from an EMBL/GenBank/DDBJ whole genome shotgun (WGS) entry which is preliminary data.</text>
</comment>
<gene>
    <name evidence="3" type="primary">lpxI</name>
    <name evidence="3" type="ORF">NOI20_01975</name>
</gene>
<dbReference type="Gene3D" id="3.40.50.20">
    <property type="match status" value="1"/>
</dbReference>
<organism evidence="3 4">
    <name type="scientific">Rhodalgimonas zhirmunskyi</name>
    <dbReference type="NCBI Taxonomy" id="2964767"/>
    <lineage>
        <taxon>Bacteria</taxon>
        <taxon>Pseudomonadati</taxon>
        <taxon>Pseudomonadota</taxon>
        <taxon>Alphaproteobacteria</taxon>
        <taxon>Rhodobacterales</taxon>
        <taxon>Roseobacteraceae</taxon>
        <taxon>Rhodalgimonas</taxon>
    </lineage>
</organism>
<dbReference type="InterPro" id="IPR043167">
    <property type="entry name" value="LpxI_C_sf"/>
</dbReference>
<evidence type="ECO:0000313" key="4">
    <source>
        <dbReference type="Proteomes" id="UP001227162"/>
    </source>
</evidence>
<dbReference type="EMBL" id="JANFFA010000001">
    <property type="protein sequence ID" value="MDQ2092873.1"/>
    <property type="molecule type" value="Genomic_DNA"/>
</dbReference>
<dbReference type="Gene3D" id="3.40.140.80">
    <property type="match status" value="1"/>
</dbReference>
<evidence type="ECO:0000259" key="1">
    <source>
        <dbReference type="Pfam" id="PF06230"/>
    </source>
</evidence>
<keyword evidence="4" id="KW-1185">Reference proteome</keyword>
<dbReference type="PANTHER" id="PTHR39962:SF1">
    <property type="entry name" value="LPXI FAMILY PROTEIN"/>
    <property type="match status" value="1"/>
</dbReference>
<dbReference type="Pfam" id="PF17930">
    <property type="entry name" value="LpxI_N"/>
    <property type="match status" value="1"/>
</dbReference>
<dbReference type="Proteomes" id="UP001227162">
    <property type="component" value="Unassembled WGS sequence"/>
</dbReference>
<feature type="domain" description="LpxI C-terminal" evidence="1">
    <location>
        <begin position="129"/>
        <end position="188"/>
    </location>
</feature>
<dbReference type="InterPro" id="IPR010415">
    <property type="entry name" value="LpxI_C"/>
</dbReference>
<feature type="domain" description="LpxI N-terminal" evidence="2">
    <location>
        <begin position="2"/>
        <end position="121"/>
    </location>
</feature>
<reference evidence="3" key="2">
    <citation type="submission" date="2023-04" db="EMBL/GenBank/DDBJ databases">
        <title>'Rhodoalgimonas zhirmunskyi' gen. nov., isolated from a red alga.</title>
        <authorList>
            <person name="Nedashkovskaya O.I."/>
            <person name="Otstavnykh N.Y."/>
            <person name="Bystritskaya E.P."/>
            <person name="Balabanova L.A."/>
            <person name="Isaeva M.P."/>
        </authorList>
    </citation>
    <scope>NUCLEOTIDE SEQUENCE</scope>
    <source>
        <strain evidence="3">10Alg 79</strain>
    </source>
</reference>
<feature type="domain" description="LpxI C-terminal" evidence="1">
    <location>
        <begin position="225"/>
        <end position="295"/>
    </location>
</feature>